<dbReference type="InterPro" id="IPR027417">
    <property type="entry name" value="P-loop_NTPase"/>
</dbReference>
<dbReference type="InterPro" id="IPR050168">
    <property type="entry name" value="AAA_ATPase_domain"/>
</dbReference>
<evidence type="ECO:0000313" key="3">
    <source>
        <dbReference type="EMBL" id="KAK7249123.1"/>
    </source>
</evidence>
<comment type="caution">
    <text evidence="3">The sequence shown here is derived from an EMBL/GenBank/DDBJ whole genome shotgun (WGS) entry which is preliminary data.</text>
</comment>
<dbReference type="PANTHER" id="PTHR23077">
    <property type="entry name" value="AAA-FAMILY ATPASE"/>
    <property type="match status" value="1"/>
</dbReference>
<accession>A0ABR1G7J8</accession>
<dbReference type="EMBL" id="JBBJCI010000082">
    <property type="protein sequence ID" value="KAK7249123.1"/>
    <property type="molecule type" value="Genomic_DNA"/>
</dbReference>
<name>A0ABR1G7J8_AURAN</name>
<evidence type="ECO:0000313" key="4">
    <source>
        <dbReference type="Proteomes" id="UP001363151"/>
    </source>
</evidence>
<gene>
    <name evidence="3" type="ORF">SO694_00045135</name>
</gene>
<feature type="compositionally biased region" description="Pro residues" evidence="1">
    <location>
        <begin position="199"/>
        <end position="208"/>
    </location>
</feature>
<dbReference type="Gene3D" id="3.40.50.300">
    <property type="entry name" value="P-loop containing nucleotide triphosphate hydrolases"/>
    <property type="match status" value="1"/>
</dbReference>
<proteinExistence type="predicted"/>
<evidence type="ECO:0000259" key="2">
    <source>
        <dbReference type="Pfam" id="PF00004"/>
    </source>
</evidence>
<feature type="domain" description="ATPase AAA-type core" evidence="2">
    <location>
        <begin position="93"/>
        <end position="167"/>
    </location>
</feature>
<keyword evidence="4" id="KW-1185">Reference proteome</keyword>
<evidence type="ECO:0000256" key="1">
    <source>
        <dbReference type="SAM" id="MobiDB-lite"/>
    </source>
</evidence>
<protein>
    <submittedName>
        <fullName evidence="3">ATP binding protein</fullName>
    </submittedName>
</protein>
<dbReference type="Proteomes" id="UP001363151">
    <property type="component" value="Unassembled WGS sequence"/>
</dbReference>
<dbReference type="InterPro" id="IPR003959">
    <property type="entry name" value="ATPase_AAA_core"/>
</dbReference>
<dbReference type="SUPFAM" id="SSF52540">
    <property type="entry name" value="P-loop containing nucleoside triphosphate hydrolases"/>
    <property type="match status" value="1"/>
</dbReference>
<reference evidence="3 4" key="1">
    <citation type="submission" date="2024-03" db="EMBL/GenBank/DDBJ databases">
        <title>Aureococcus anophagefferens CCMP1851 and Kratosvirus quantuckense: Draft genome of a second virus-susceptible host strain in the model system.</title>
        <authorList>
            <person name="Chase E."/>
            <person name="Truchon A.R."/>
            <person name="Schepens W."/>
            <person name="Wilhelm S.W."/>
        </authorList>
    </citation>
    <scope>NUCLEOTIDE SEQUENCE [LARGE SCALE GENOMIC DNA]</scope>
    <source>
        <strain evidence="3 4">CCMP1851</strain>
    </source>
</reference>
<sequence length="217" mass="22251">MGASSGAGRAVEIPIAAPRAGPPPPASAADLAAAAAEVPPSGLAAFAVEVPKTSWAGAGGQAEAKRALQQAVIWPVTRRAEFDRFGIRACRGVLLHGPPGCSKTLLARAASESSCGVHRAVGADVYSPYLGEAEATVRRAFAAADAATPCILFFDEIDALRPNRDDVEVVDWRANLARRLADPATSLPPTPEEAKLTDPRPPAAPLGPDPGAADPAR</sequence>
<dbReference type="PANTHER" id="PTHR23077:SF117">
    <property type="entry name" value="AAA+ ATPASE DOMAIN-CONTAINING PROTEIN"/>
    <property type="match status" value="1"/>
</dbReference>
<dbReference type="Pfam" id="PF00004">
    <property type="entry name" value="AAA"/>
    <property type="match status" value="1"/>
</dbReference>
<feature type="region of interest" description="Disordered" evidence="1">
    <location>
        <begin position="180"/>
        <end position="217"/>
    </location>
</feature>
<organism evidence="3 4">
    <name type="scientific">Aureococcus anophagefferens</name>
    <name type="common">Harmful bloom alga</name>
    <dbReference type="NCBI Taxonomy" id="44056"/>
    <lineage>
        <taxon>Eukaryota</taxon>
        <taxon>Sar</taxon>
        <taxon>Stramenopiles</taxon>
        <taxon>Ochrophyta</taxon>
        <taxon>Pelagophyceae</taxon>
        <taxon>Pelagomonadales</taxon>
        <taxon>Pelagomonadaceae</taxon>
        <taxon>Aureococcus</taxon>
    </lineage>
</organism>